<accession>A0ABV8GIT7</accession>
<name>A0ABV8GIT7_9ACTN</name>
<organism evidence="1 2">
    <name type="scientific">Nonomuraea purpurea</name>
    <dbReference type="NCBI Taxonomy" id="1849276"/>
    <lineage>
        <taxon>Bacteria</taxon>
        <taxon>Bacillati</taxon>
        <taxon>Actinomycetota</taxon>
        <taxon>Actinomycetes</taxon>
        <taxon>Streptosporangiales</taxon>
        <taxon>Streptosporangiaceae</taxon>
        <taxon>Nonomuraea</taxon>
    </lineage>
</organism>
<dbReference type="Gene3D" id="3.40.50.300">
    <property type="entry name" value="P-loop containing nucleotide triphosphate hydrolases"/>
    <property type="match status" value="1"/>
</dbReference>
<protein>
    <recommendedName>
        <fullName evidence="3">ATP-binding protein</fullName>
    </recommendedName>
</protein>
<evidence type="ECO:0000313" key="1">
    <source>
        <dbReference type="EMBL" id="MFC4013866.1"/>
    </source>
</evidence>
<dbReference type="SUPFAM" id="SSF52540">
    <property type="entry name" value="P-loop containing nucleoside triphosphate hydrolases"/>
    <property type="match status" value="1"/>
</dbReference>
<dbReference type="EMBL" id="JBHSBI010000030">
    <property type="protein sequence ID" value="MFC4013866.1"/>
    <property type="molecule type" value="Genomic_DNA"/>
</dbReference>
<evidence type="ECO:0008006" key="3">
    <source>
        <dbReference type="Google" id="ProtNLM"/>
    </source>
</evidence>
<gene>
    <name evidence="1" type="ORF">ACFOY2_42030</name>
</gene>
<proteinExistence type="predicted"/>
<comment type="caution">
    <text evidence="1">The sequence shown here is derived from an EMBL/GenBank/DDBJ whole genome shotgun (WGS) entry which is preliminary data.</text>
</comment>
<dbReference type="RefSeq" id="WP_379533720.1">
    <property type="nucleotide sequence ID" value="NZ_JBHSBI010000030.1"/>
</dbReference>
<dbReference type="Proteomes" id="UP001595851">
    <property type="component" value="Unassembled WGS sequence"/>
</dbReference>
<dbReference type="InterPro" id="IPR027417">
    <property type="entry name" value="P-loop_NTPase"/>
</dbReference>
<sequence>MRDHAVITSSAARGDGPLFLLAGAPCAGKTTLLPHLLRAADGLVVMEMDELLEEGKLIGVPIAEPQAAPVWPAYDRMWGRIVTMVRRAGHPVLLLCPIPDPGDLAPPGRWGEARWALLDCPDDERERRLAEREQAADWAEEAMADAVHGRALISTVFHNGSEDLAGLAARIVAWTRSGDCYGVPTGS</sequence>
<reference evidence="2" key="1">
    <citation type="journal article" date="2019" name="Int. J. Syst. Evol. Microbiol.">
        <title>The Global Catalogue of Microorganisms (GCM) 10K type strain sequencing project: providing services to taxonomists for standard genome sequencing and annotation.</title>
        <authorList>
            <consortium name="The Broad Institute Genomics Platform"/>
            <consortium name="The Broad Institute Genome Sequencing Center for Infectious Disease"/>
            <person name="Wu L."/>
            <person name="Ma J."/>
        </authorList>
    </citation>
    <scope>NUCLEOTIDE SEQUENCE [LARGE SCALE GENOMIC DNA]</scope>
    <source>
        <strain evidence="2">TBRC 1276</strain>
    </source>
</reference>
<evidence type="ECO:0000313" key="2">
    <source>
        <dbReference type="Proteomes" id="UP001595851"/>
    </source>
</evidence>
<keyword evidence="2" id="KW-1185">Reference proteome</keyword>